<keyword evidence="2" id="KW-1133">Transmembrane helix</keyword>
<name>A0A1E5QL42_9CYAN</name>
<accession>A0A1E5QL42</accession>
<keyword evidence="2" id="KW-0812">Transmembrane</keyword>
<dbReference type="STRING" id="1781255.BH720_09765"/>
<evidence type="ECO:0000313" key="4">
    <source>
        <dbReference type="EMBL" id="OEJ75396.1"/>
    </source>
</evidence>
<proteinExistence type="predicted"/>
<feature type="region of interest" description="Disordered" evidence="1">
    <location>
        <begin position="459"/>
        <end position="605"/>
    </location>
</feature>
<evidence type="ECO:0000256" key="1">
    <source>
        <dbReference type="SAM" id="MobiDB-lite"/>
    </source>
</evidence>
<comment type="caution">
    <text evidence="4">The sequence shown here is derived from an EMBL/GenBank/DDBJ whole genome shotgun (WGS) entry which is preliminary data.</text>
</comment>
<dbReference type="RefSeq" id="WP_069967000.1">
    <property type="nucleotide sequence ID" value="NZ_CM124774.1"/>
</dbReference>
<protein>
    <recommendedName>
        <fullName evidence="3">CHASE2 domain-containing protein</fullName>
    </recommendedName>
</protein>
<evidence type="ECO:0000256" key="2">
    <source>
        <dbReference type="SAM" id="Phobius"/>
    </source>
</evidence>
<feature type="transmembrane region" description="Helical" evidence="2">
    <location>
        <begin position="338"/>
        <end position="359"/>
    </location>
</feature>
<dbReference type="EMBL" id="MJGC01000051">
    <property type="protein sequence ID" value="OEJ75396.1"/>
    <property type="molecule type" value="Genomic_DNA"/>
</dbReference>
<feature type="transmembrane region" description="Helical" evidence="2">
    <location>
        <begin position="366"/>
        <end position="387"/>
    </location>
</feature>
<dbReference type="InterPro" id="IPR007890">
    <property type="entry name" value="CHASE2"/>
</dbReference>
<dbReference type="SMART" id="SM01080">
    <property type="entry name" value="CHASE2"/>
    <property type="match status" value="1"/>
</dbReference>
<evidence type="ECO:0000259" key="3">
    <source>
        <dbReference type="SMART" id="SM01080"/>
    </source>
</evidence>
<dbReference type="OrthoDB" id="337251at2"/>
<keyword evidence="2" id="KW-0472">Membrane</keyword>
<gene>
    <name evidence="4" type="ORF">BH720_09765</name>
</gene>
<dbReference type="AlphaFoldDB" id="A0A1E5QL42"/>
<feature type="compositionally biased region" description="Low complexity" evidence="1">
    <location>
        <begin position="555"/>
        <end position="564"/>
    </location>
</feature>
<feature type="domain" description="CHASE2" evidence="3">
    <location>
        <begin position="41"/>
        <end position="359"/>
    </location>
</feature>
<dbReference type="Pfam" id="PF05226">
    <property type="entry name" value="CHASE2"/>
    <property type="match status" value="1"/>
</dbReference>
<sequence length="605" mass="67519">MSPWRSEKFRNLNFPTWGKSILLTSLIVSGVVVGLRQLGALQSLELAAYDQMMRWRPDEGPDDRLLVVGVSESDIQTRREYPLEDGTLAQLLERLEAAQPRAIGVDILRDVPQGEGRQALISQLENSDRIITVCQMSSVDEPGIAPAPGVAPEQVGFADLPIDPGGTLRRAILLSIPQESELPVPSQHICNDPNPDNQLLSFGFNLALLYLMEEGFEPELLDNGNMQIGSTVFRRLTPNAGGYRRADTGNYQISLNYRSHRNAVQQVTITDVLEGNVDPNLIEDRIVLIGYTASIVKDDFYTPYSAATDAWRMPGVVVHAQNVSQILSAVLDNRPLVWYWPEGVEILWIFAWALFGSAIALFTRRLWVYGVSIVIAIAVLYGVVYLLFLGSGWVPLVPAAIALLGGTLSFFFVKHGKAIYQGVKKIIINIEIDEEKKQQQIAAITESDTFTELQTRAAELRQTRQRTRRRDRPTPVLTPATPEDDSDYLQNLQQKGKTLRRHPETTPLPETASPLVAVRETPNGTSNTVDFFDRFRRQPQATPVLDTPPPPSPIPSEAELPSLPKRARRRRTSSEPRPLTAPQTAEDETDYLQSLQQRGQHLKKT</sequence>
<feature type="transmembrane region" description="Helical" evidence="2">
    <location>
        <begin position="393"/>
        <end position="413"/>
    </location>
</feature>
<organism evidence="4">
    <name type="scientific">Desertifilum tharense IPPAS B-1220</name>
    <dbReference type="NCBI Taxonomy" id="1781255"/>
    <lineage>
        <taxon>Bacteria</taxon>
        <taxon>Bacillati</taxon>
        <taxon>Cyanobacteriota</taxon>
        <taxon>Cyanophyceae</taxon>
        <taxon>Desertifilales</taxon>
        <taxon>Desertifilaceae</taxon>
        <taxon>Desertifilum</taxon>
    </lineage>
</organism>
<reference evidence="4" key="1">
    <citation type="submission" date="2016-09" db="EMBL/GenBank/DDBJ databases">
        <title>Draft genome of thermotolerant cyanobacterium Desertifilum sp. strain IPPAS B-1220.</title>
        <authorList>
            <person name="Sinetova M.A."/>
            <person name="Bolakhan K."/>
            <person name="Zayadan B.K."/>
            <person name="Mironov K.S."/>
            <person name="Ustinova V."/>
            <person name="Kupriyanova E.V."/>
            <person name="Sidorov R.A."/>
            <person name="Skrypnik A.N."/>
            <person name="Gogoleva N.E."/>
            <person name="Gogolev Y.V."/>
            <person name="Los D.A."/>
        </authorList>
    </citation>
    <scope>NUCLEOTIDE SEQUENCE [LARGE SCALE GENOMIC DNA]</scope>
    <source>
        <strain evidence="4">IPPAS B-1220</strain>
    </source>
</reference>